<reference evidence="1 2" key="1">
    <citation type="journal article" date="2024" name="Nat. Commun.">
        <title>Phylogenomics reveals the evolutionary origins of lichenization in chlorophyte algae.</title>
        <authorList>
            <person name="Puginier C."/>
            <person name="Libourel C."/>
            <person name="Otte J."/>
            <person name="Skaloud P."/>
            <person name="Haon M."/>
            <person name="Grisel S."/>
            <person name="Petersen M."/>
            <person name="Berrin J.G."/>
            <person name="Delaux P.M."/>
            <person name="Dal Grande F."/>
            <person name="Keller J."/>
        </authorList>
    </citation>
    <scope>NUCLEOTIDE SEQUENCE [LARGE SCALE GENOMIC DNA]</scope>
    <source>
        <strain evidence="1 2">SAG 2036</strain>
    </source>
</reference>
<organism evidence="1 2">
    <name type="scientific">Symbiochloris irregularis</name>
    <dbReference type="NCBI Taxonomy" id="706552"/>
    <lineage>
        <taxon>Eukaryota</taxon>
        <taxon>Viridiplantae</taxon>
        <taxon>Chlorophyta</taxon>
        <taxon>core chlorophytes</taxon>
        <taxon>Trebouxiophyceae</taxon>
        <taxon>Trebouxiales</taxon>
        <taxon>Trebouxiaceae</taxon>
        <taxon>Symbiochloris</taxon>
    </lineage>
</organism>
<evidence type="ECO:0000313" key="1">
    <source>
        <dbReference type="EMBL" id="KAK9809605.1"/>
    </source>
</evidence>
<sequence length="112" mass="12398">MRPQPSSMVRIRGAAPRAVQSHFYGDDTLLPRPATQLLVFYMWLLAYNSQAWCNIAHDAQSQAGYASWGSKVELIHEVPQHLLLWLKARTLTPAGASESSLYLGGKGAAFQQ</sequence>
<proteinExistence type="predicted"/>
<dbReference type="AlphaFoldDB" id="A0AAW1PIH0"/>
<gene>
    <name evidence="1" type="ORF">WJX73_006818</name>
</gene>
<dbReference type="Proteomes" id="UP001465755">
    <property type="component" value="Unassembled WGS sequence"/>
</dbReference>
<protein>
    <submittedName>
        <fullName evidence="1">Uncharacterized protein</fullName>
    </submittedName>
</protein>
<name>A0AAW1PIH0_9CHLO</name>
<comment type="caution">
    <text evidence="1">The sequence shown here is derived from an EMBL/GenBank/DDBJ whole genome shotgun (WGS) entry which is preliminary data.</text>
</comment>
<keyword evidence="2" id="KW-1185">Reference proteome</keyword>
<evidence type="ECO:0000313" key="2">
    <source>
        <dbReference type="Proteomes" id="UP001465755"/>
    </source>
</evidence>
<dbReference type="EMBL" id="JALJOQ010000018">
    <property type="protein sequence ID" value="KAK9809605.1"/>
    <property type="molecule type" value="Genomic_DNA"/>
</dbReference>
<accession>A0AAW1PIH0</accession>